<keyword evidence="2" id="KW-1185">Reference proteome</keyword>
<accession>A0A0M4T5Q0</accession>
<sequence length="149" mass="17177">MLDRNRNLIELEYKFVALNMLLNPALNRTQAAELLEKQFQISITYKQWRGIKERIKPIVEQLRNDDDECIRIAQQCGMFKYAHKVRRIQKLEDLIDSSLRSGHESAGVAALRLLKEEYASEQTSTPVQLIIGTATPPPQEDVLPEDEDL</sequence>
<dbReference type="EMBL" id="CP012036">
    <property type="protein sequence ID" value="ALF55632.1"/>
    <property type="molecule type" value="Genomic_DNA"/>
</dbReference>
<protein>
    <submittedName>
        <fullName evidence="1">Uncharacterized protein</fullName>
    </submittedName>
</protein>
<dbReference type="AlphaFoldDB" id="A0A0M4T5Q0"/>
<reference evidence="2" key="1">
    <citation type="submission" date="2015-07" db="EMBL/GenBank/DDBJ databases">
        <title>Genome Of Nitrogen-Fixing Cyanobacterium Nostoc piscinale CENA21 From Solimoes/Amazon River Floodplain Sediments And Comparative Genomics To Uncover Biosynthetic Natural Products Potential.</title>
        <authorList>
            <person name="Leao T.F."/>
            <person name="Leao P.N."/>
            <person name="Guimaraes P.I."/>
            <person name="de Melo A.G.C."/>
            <person name="Ramos R.T.J."/>
            <person name="Silva A."/>
            <person name="Fiore M.F."/>
            <person name="Schneider M.P.C."/>
        </authorList>
    </citation>
    <scope>NUCLEOTIDE SEQUENCE [LARGE SCALE GENOMIC DNA]</scope>
    <source>
        <strain evidence="2">CENA21</strain>
    </source>
</reference>
<reference evidence="1 2" key="2">
    <citation type="journal article" date="2016" name="Genome Announc.">
        <title>Draft Genome Sequence of the N2-Fixing Cyanobacterium Nostoc piscinale CENA21, Isolated from the Brazilian Amazon Floodplain.</title>
        <authorList>
            <person name="Leao T."/>
            <person name="Guimaraes P.I."/>
            <person name="de Melo A.G."/>
            <person name="Ramos R.T."/>
            <person name="Leao P.N."/>
            <person name="Silva A."/>
            <person name="Fiore M.F."/>
            <person name="Schneider M.P."/>
        </authorList>
    </citation>
    <scope>NUCLEOTIDE SEQUENCE [LARGE SCALE GENOMIC DNA]</scope>
    <source>
        <strain evidence="1 2">CENA21</strain>
    </source>
</reference>
<organism evidence="1 2">
    <name type="scientific">Nostoc piscinale CENA21</name>
    <dbReference type="NCBI Taxonomy" id="224013"/>
    <lineage>
        <taxon>Bacteria</taxon>
        <taxon>Bacillati</taxon>
        <taxon>Cyanobacteriota</taxon>
        <taxon>Cyanophyceae</taxon>
        <taxon>Nostocales</taxon>
        <taxon>Nostocaceae</taxon>
        <taxon>Nostoc</taxon>
    </lineage>
</organism>
<dbReference type="STRING" id="224013.ACX27_26770"/>
<dbReference type="KEGG" id="npz:ACX27_26770"/>
<name>A0A0M4T5Q0_9NOSO</name>
<evidence type="ECO:0000313" key="2">
    <source>
        <dbReference type="Proteomes" id="UP000062645"/>
    </source>
</evidence>
<gene>
    <name evidence="1" type="ORF">ACX27_26770</name>
</gene>
<dbReference type="Proteomes" id="UP000062645">
    <property type="component" value="Chromosome"/>
</dbReference>
<evidence type="ECO:0000313" key="1">
    <source>
        <dbReference type="EMBL" id="ALF55632.1"/>
    </source>
</evidence>
<dbReference type="PATRIC" id="fig|224013.5.peg.6410"/>
<proteinExistence type="predicted"/>